<dbReference type="PROSITE" id="PS01186">
    <property type="entry name" value="EGF_2"/>
    <property type="match status" value="1"/>
</dbReference>
<evidence type="ECO:0000259" key="6">
    <source>
        <dbReference type="PROSITE" id="PS01186"/>
    </source>
</evidence>
<dbReference type="InterPro" id="IPR001881">
    <property type="entry name" value="EGF-like_Ca-bd_dom"/>
</dbReference>
<evidence type="ECO:0000256" key="2">
    <source>
        <dbReference type="ARBA" id="ARBA00022729"/>
    </source>
</evidence>
<dbReference type="InterPro" id="IPR049883">
    <property type="entry name" value="NOTCH1_EGF-like"/>
</dbReference>
<dbReference type="InterPro" id="IPR018097">
    <property type="entry name" value="EGF_Ca-bd_CS"/>
</dbReference>
<dbReference type="Pfam" id="PF07645">
    <property type="entry name" value="EGF_CA"/>
    <property type="match status" value="1"/>
</dbReference>
<dbReference type="InterPro" id="IPR026823">
    <property type="entry name" value="cEGF"/>
</dbReference>
<dbReference type="InterPro" id="IPR050751">
    <property type="entry name" value="ECM_structural_protein"/>
</dbReference>
<dbReference type="InParanoid" id="A0A1X7SDX5"/>
<dbReference type="SMART" id="SM00179">
    <property type="entry name" value="EGF_CA"/>
    <property type="match status" value="2"/>
</dbReference>
<dbReference type="PROSITE" id="PS00010">
    <property type="entry name" value="ASX_HYDROXYL"/>
    <property type="match status" value="2"/>
</dbReference>
<dbReference type="PANTHER" id="PTHR24034">
    <property type="entry name" value="EGF-LIKE DOMAIN-CONTAINING PROTEIN"/>
    <property type="match status" value="1"/>
</dbReference>
<reference evidence="7" key="1">
    <citation type="submission" date="2017-05" db="UniProtKB">
        <authorList>
            <consortium name="EnsemblMetazoa"/>
        </authorList>
    </citation>
    <scope>IDENTIFICATION</scope>
</reference>
<dbReference type="FunFam" id="2.10.25.10:FF:000240">
    <property type="entry name" value="Vitamin K-dependent protein S"/>
    <property type="match status" value="1"/>
</dbReference>
<evidence type="ECO:0000256" key="5">
    <source>
        <dbReference type="SAM" id="Phobius"/>
    </source>
</evidence>
<dbReference type="Pfam" id="PF12662">
    <property type="entry name" value="cEGF"/>
    <property type="match status" value="1"/>
</dbReference>
<dbReference type="Gene3D" id="2.10.25.10">
    <property type="entry name" value="Laminin"/>
    <property type="match status" value="3"/>
</dbReference>
<keyword evidence="5" id="KW-0812">Transmembrane</keyword>
<dbReference type="SMART" id="SM00181">
    <property type="entry name" value="EGF"/>
    <property type="match status" value="2"/>
</dbReference>
<evidence type="ECO:0000313" key="7">
    <source>
        <dbReference type="EnsemblMetazoa" id="Aqu2.1.00254_001"/>
    </source>
</evidence>
<feature type="transmembrane region" description="Helical" evidence="5">
    <location>
        <begin position="127"/>
        <end position="148"/>
    </location>
</feature>
<dbReference type="InterPro" id="IPR000742">
    <property type="entry name" value="EGF"/>
</dbReference>
<evidence type="ECO:0000256" key="3">
    <source>
        <dbReference type="ARBA" id="ARBA00022737"/>
    </source>
</evidence>
<dbReference type="InterPro" id="IPR009030">
    <property type="entry name" value="Growth_fac_rcpt_cys_sf"/>
</dbReference>
<keyword evidence="5" id="KW-1133">Transmembrane helix</keyword>
<keyword evidence="1" id="KW-0245">EGF-like domain</keyword>
<protein>
    <recommendedName>
        <fullName evidence="6">EGF-like domain-containing protein</fullName>
    </recommendedName>
</protein>
<evidence type="ECO:0000256" key="1">
    <source>
        <dbReference type="ARBA" id="ARBA00022536"/>
    </source>
</evidence>
<keyword evidence="3" id="KW-0677">Repeat</keyword>
<dbReference type="GO" id="GO:0005509">
    <property type="term" value="F:calcium ion binding"/>
    <property type="evidence" value="ECO:0007669"/>
    <property type="project" value="InterPro"/>
</dbReference>
<dbReference type="STRING" id="400682.A0A1X7SDX5"/>
<dbReference type="PANTHER" id="PTHR24034:SF209">
    <property type="entry name" value="EGF-LIKE DOMAIN-CONTAINING PROTEIN"/>
    <property type="match status" value="1"/>
</dbReference>
<proteinExistence type="predicted"/>
<dbReference type="EnsemblMetazoa" id="Aqu2.1.00254_001">
    <property type="protein sequence ID" value="Aqu2.1.00254_001"/>
    <property type="gene ID" value="Aqu2.1.00254"/>
</dbReference>
<dbReference type="PROSITE" id="PS01187">
    <property type="entry name" value="EGF_CA"/>
    <property type="match status" value="2"/>
</dbReference>
<dbReference type="SUPFAM" id="SSF57184">
    <property type="entry name" value="Growth factor receptor domain"/>
    <property type="match status" value="1"/>
</dbReference>
<organism evidence="7">
    <name type="scientific">Amphimedon queenslandica</name>
    <name type="common">Sponge</name>
    <dbReference type="NCBI Taxonomy" id="400682"/>
    <lineage>
        <taxon>Eukaryota</taxon>
        <taxon>Metazoa</taxon>
        <taxon>Porifera</taxon>
        <taxon>Demospongiae</taxon>
        <taxon>Heteroscleromorpha</taxon>
        <taxon>Haplosclerida</taxon>
        <taxon>Niphatidae</taxon>
        <taxon>Amphimedon</taxon>
    </lineage>
</organism>
<dbReference type="AlphaFoldDB" id="A0A1X7SDX5"/>
<keyword evidence="2" id="KW-0732">Signal</keyword>
<dbReference type="OrthoDB" id="4405280at2759"/>
<dbReference type="Pfam" id="PF14670">
    <property type="entry name" value="FXa_inhibition"/>
    <property type="match status" value="1"/>
</dbReference>
<keyword evidence="5" id="KW-0472">Membrane</keyword>
<feature type="domain" description="EGF-like" evidence="6">
    <location>
        <begin position="7"/>
        <end position="20"/>
    </location>
</feature>
<sequence length="198" mass="22215">TQGSYQCQCINGYALVDKQCQDIDECRNSNGGCEQLCTNTIGSFFCSCNKGFNLTNSVFCSDIDECSTGTNNCSRKCVNEIGSFHCECLSDEDLLPDGSNCTRRAATDEPSNVEQSMNMSYILGPSFAVALLVIVALIIILIVIIFFYRKKLMKNYDMDVDNRSIKNPAYAETIMMAENRNDQFEDDDDDDDTYEKMK</sequence>
<evidence type="ECO:0000256" key="4">
    <source>
        <dbReference type="ARBA" id="ARBA00023157"/>
    </source>
</evidence>
<keyword evidence="4" id="KW-1015">Disulfide bond</keyword>
<accession>A0A1X7SDX5</accession>
<dbReference type="InterPro" id="IPR000152">
    <property type="entry name" value="EGF-type_Asp/Asn_hydroxyl_site"/>
</dbReference>
<name>A0A1X7SDX5_AMPQE</name>